<evidence type="ECO:0000256" key="4">
    <source>
        <dbReference type="ARBA" id="ARBA00022475"/>
    </source>
</evidence>
<dbReference type="InterPro" id="IPR038377">
    <property type="entry name" value="Na/Glc_symporter_sf"/>
</dbReference>
<dbReference type="OrthoDB" id="9803597at2"/>
<dbReference type="PANTHER" id="PTHR42985:SF47">
    <property type="entry name" value="INTEGRAL MEMBRANE TRANSPORT PROTEIN"/>
    <property type="match status" value="1"/>
</dbReference>
<feature type="transmembrane region" description="Helical" evidence="12">
    <location>
        <begin position="229"/>
        <end position="248"/>
    </location>
</feature>
<keyword evidence="3" id="KW-0813">Transport</keyword>
<dbReference type="InterPro" id="IPR001734">
    <property type="entry name" value="Na/solute_symporter"/>
</dbReference>
<dbReference type="GO" id="GO:0005886">
    <property type="term" value="C:plasma membrane"/>
    <property type="evidence" value="ECO:0007669"/>
    <property type="project" value="UniProtKB-SubCell"/>
</dbReference>
<evidence type="ECO:0000256" key="3">
    <source>
        <dbReference type="ARBA" id="ARBA00022448"/>
    </source>
</evidence>
<feature type="transmembrane region" description="Helical" evidence="12">
    <location>
        <begin position="269"/>
        <end position="294"/>
    </location>
</feature>
<dbReference type="GO" id="GO:0015293">
    <property type="term" value="F:symporter activity"/>
    <property type="evidence" value="ECO:0007669"/>
    <property type="project" value="TreeGrafter"/>
</dbReference>
<keyword evidence="14" id="KW-1185">Reference proteome</keyword>
<evidence type="ECO:0000256" key="11">
    <source>
        <dbReference type="RuleBase" id="RU362091"/>
    </source>
</evidence>
<evidence type="ECO:0000256" key="7">
    <source>
        <dbReference type="ARBA" id="ARBA00023053"/>
    </source>
</evidence>
<dbReference type="GO" id="GO:0006814">
    <property type="term" value="P:sodium ion transport"/>
    <property type="evidence" value="ECO:0007669"/>
    <property type="project" value="UniProtKB-KW"/>
</dbReference>
<organism evidence="13 14">
    <name type="scientific">Cyclobacterium marinum (strain ATCC 25205 / DSM 745 / LMG 13164 / NCIMB 1802)</name>
    <name type="common">Flectobacillus marinus</name>
    <dbReference type="NCBI Taxonomy" id="880070"/>
    <lineage>
        <taxon>Bacteria</taxon>
        <taxon>Pseudomonadati</taxon>
        <taxon>Bacteroidota</taxon>
        <taxon>Cytophagia</taxon>
        <taxon>Cytophagales</taxon>
        <taxon>Cyclobacteriaceae</taxon>
        <taxon>Cyclobacterium</taxon>
    </lineage>
</organism>
<evidence type="ECO:0000256" key="5">
    <source>
        <dbReference type="ARBA" id="ARBA00022692"/>
    </source>
</evidence>
<dbReference type="PANTHER" id="PTHR42985">
    <property type="entry name" value="SODIUM-COUPLED MONOCARBOXYLATE TRANSPORTER"/>
    <property type="match status" value="1"/>
</dbReference>
<name>G0IWI0_CYCMS</name>
<evidence type="ECO:0000256" key="12">
    <source>
        <dbReference type="SAM" id="Phobius"/>
    </source>
</evidence>
<keyword evidence="5 12" id="KW-0812">Transmembrane</keyword>
<dbReference type="Proteomes" id="UP000001635">
    <property type="component" value="Chromosome"/>
</dbReference>
<evidence type="ECO:0000313" key="13">
    <source>
        <dbReference type="EMBL" id="AEL27974.1"/>
    </source>
</evidence>
<evidence type="ECO:0000313" key="14">
    <source>
        <dbReference type="Proteomes" id="UP000001635"/>
    </source>
</evidence>
<keyword evidence="9 12" id="KW-0472">Membrane</keyword>
<feature type="transmembrane region" description="Helical" evidence="12">
    <location>
        <begin position="401"/>
        <end position="419"/>
    </location>
</feature>
<comment type="subcellular location">
    <subcellularLocation>
        <location evidence="1">Cell membrane</location>
        <topology evidence="1">Multi-pass membrane protein</topology>
    </subcellularLocation>
</comment>
<feature type="transmembrane region" description="Helical" evidence="12">
    <location>
        <begin position="117"/>
        <end position="139"/>
    </location>
</feature>
<keyword evidence="6 12" id="KW-1133">Transmembrane helix</keyword>
<dbReference type="Pfam" id="PF00474">
    <property type="entry name" value="SSF"/>
    <property type="match status" value="2"/>
</dbReference>
<keyword evidence="4" id="KW-1003">Cell membrane</keyword>
<feature type="transmembrane region" description="Helical" evidence="12">
    <location>
        <begin position="543"/>
        <end position="565"/>
    </location>
</feature>
<accession>G0IWI0</accession>
<keyword evidence="8" id="KW-0406">Ion transport</keyword>
<dbReference type="STRING" id="880070.Cycma_4271"/>
<dbReference type="InterPro" id="IPR051163">
    <property type="entry name" value="Sodium:Solute_Symporter_SSF"/>
</dbReference>
<evidence type="ECO:0000256" key="9">
    <source>
        <dbReference type="ARBA" id="ARBA00023136"/>
    </source>
</evidence>
<evidence type="ECO:0000256" key="6">
    <source>
        <dbReference type="ARBA" id="ARBA00022989"/>
    </source>
</evidence>
<dbReference type="PROSITE" id="PS50283">
    <property type="entry name" value="NA_SOLUT_SYMP_3"/>
    <property type="match status" value="1"/>
</dbReference>
<dbReference type="EMBL" id="CP002955">
    <property type="protein sequence ID" value="AEL27974.1"/>
    <property type="molecule type" value="Genomic_DNA"/>
</dbReference>
<dbReference type="CDD" id="cd11494">
    <property type="entry name" value="SLC5sbd_NIS-like_u2"/>
    <property type="match status" value="1"/>
</dbReference>
<reference evidence="14" key="1">
    <citation type="submission" date="2011-07" db="EMBL/GenBank/DDBJ databases">
        <title>The complete genome of Cyclobacterium marinum DSM 745.</title>
        <authorList>
            <person name="Lucas S."/>
            <person name="Han J."/>
            <person name="Lapidus A."/>
            <person name="Bruce D."/>
            <person name="Goodwin L."/>
            <person name="Pitluck S."/>
            <person name="Peters L."/>
            <person name="Kyrpides N."/>
            <person name="Mavromatis K."/>
            <person name="Ivanova N."/>
            <person name="Ovchinnikova G."/>
            <person name="Chertkov O."/>
            <person name="Detter J.C."/>
            <person name="Tapia R."/>
            <person name="Han C."/>
            <person name="Land M."/>
            <person name="Hauser L."/>
            <person name="Markowitz V."/>
            <person name="Cheng J.-F."/>
            <person name="Hugenholtz P."/>
            <person name="Woyke T."/>
            <person name="Wu D."/>
            <person name="Tindall B."/>
            <person name="Schuetze A."/>
            <person name="Brambilla E."/>
            <person name="Klenk H.-P."/>
            <person name="Eisen J.A."/>
        </authorList>
    </citation>
    <scope>NUCLEOTIDE SEQUENCE [LARGE SCALE GENOMIC DNA]</scope>
    <source>
        <strain evidence="14">ATCC 25205 / DSM 745 / LMG 13164 / NCIMB 1802</strain>
    </source>
</reference>
<dbReference type="eggNOG" id="COG0591">
    <property type="taxonomic scope" value="Bacteria"/>
</dbReference>
<evidence type="ECO:0000256" key="8">
    <source>
        <dbReference type="ARBA" id="ARBA00023065"/>
    </source>
</evidence>
<evidence type="ECO:0000256" key="2">
    <source>
        <dbReference type="ARBA" id="ARBA00006434"/>
    </source>
</evidence>
<dbReference type="KEGG" id="cmr:Cycma_4271"/>
<feature type="transmembrane region" description="Helical" evidence="12">
    <location>
        <begin position="511"/>
        <end position="531"/>
    </location>
</feature>
<feature type="transmembrane region" description="Helical" evidence="12">
    <location>
        <begin position="482"/>
        <end position="504"/>
    </location>
</feature>
<evidence type="ECO:0000256" key="10">
    <source>
        <dbReference type="ARBA" id="ARBA00023201"/>
    </source>
</evidence>
<proteinExistence type="inferred from homology"/>
<feature type="transmembrane region" description="Helical" evidence="12">
    <location>
        <begin position="6"/>
        <end position="22"/>
    </location>
</feature>
<dbReference type="AlphaFoldDB" id="G0IWI0"/>
<dbReference type="HOGENOM" id="CLU_018808_11_4_10"/>
<protein>
    <submittedName>
        <fullName evidence="13">SSS sodium solute transporter superfamily</fullName>
    </submittedName>
</protein>
<feature type="transmembrane region" description="Helical" evidence="12">
    <location>
        <begin position="74"/>
        <end position="96"/>
    </location>
</feature>
<gene>
    <name evidence="13" type="ordered locus">Cycma_4271</name>
</gene>
<feature type="transmembrane region" description="Helical" evidence="12">
    <location>
        <begin position="187"/>
        <end position="209"/>
    </location>
</feature>
<feature type="transmembrane region" description="Helical" evidence="12">
    <location>
        <begin position="42"/>
        <end position="62"/>
    </location>
</feature>
<keyword evidence="10" id="KW-0739">Sodium transport</keyword>
<keyword evidence="7" id="KW-0915">Sodium</keyword>
<dbReference type="RefSeq" id="WP_014022258.1">
    <property type="nucleotide sequence ID" value="NC_015914.1"/>
</dbReference>
<feature type="transmembrane region" description="Helical" evidence="12">
    <location>
        <begin position="145"/>
        <end position="166"/>
    </location>
</feature>
<dbReference type="Gene3D" id="1.20.1730.10">
    <property type="entry name" value="Sodium/glucose cotransporter"/>
    <property type="match status" value="1"/>
</dbReference>
<comment type="similarity">
    <text evidence="2 11">Belongs to the sodium:solute symporter (SSF) (TC 2.A.21) family.</text>
</comment>
<feature type="transmembrane region" description="Helical" evidence="12">
    <location>
        <begin position="457"/>
        <end position="476"/>
    </location>
</feature>
<sequence length="576" mass="65169">MSYLDWTVLFGTLFTIAVYGIYKTYGPKDMDKYIRGGNDMNWLTIGLSIMATQASAITFLSTPGQAYSDGMRFIQFYFGLPVAMIVICMFFLPLYYKLKVYTAYEFLEQRFDLKTRTLTAGLFLIQRGLAAGITIYAPAIILSTLLGWNLTFTNVFIGIIVIIYTVSGGTKAVSVTQKQQMTVMMGGMVLAGIIVIQMIPVSFTEALHVAGKMEKLNIVNFEFDLSDRYNFWSGFTGALFLFLSYFGTDQSQVQRYLSGRTLTQSRMGLMMNGFLKVPMQFIILFIGVMVFVFYQFYQPPVFFNTIQTDKLKASEYVEDFEALENEYASIFENKEKSIHSLLGAIESEDEKAVEKYKGAISNQSIAQEEVRDKVKELIIQNDPLAETRDTDYVFMRFVMDYLPRGVIGLLFAVIFSAAMSSTASELNALSSTTTIDIYRRSIKKEESSKHYMKSSRWFTVLWGVFAILFATYATLFENLIQAVNLLGSLFYGSILGIFMVAFFMKWVGGRAVFTAAIISEILILTLHYYNGKTVGDFSIDIGFLWYNAIGCLLVMFIAAILNLFISKPKDPILKKD</sequence>
<evidence type="ECO:0000256" key="1">
    <source>
        <dbReference type="ARBA" id="ARBA00004651"/>
    </source>
</evidence>